<sequence>MLPVNWIRCALFPTLLFSPHQSPGTDASGSRTYHYKCSCSYGDKVYNLAPLQTDEGDDPRVFYVDGTRNWRYGYSPCRSFSIGPSDGQCTGDNVAVSI</sequence>
<proteinExistence type="predicted"/>
<gene>
    <name evidence="1" type="ORF">PEVE_00015912</name>
</gene>
<organism evidence="1 2">
    <name type="scientific">Porites evermanni</name>
    <dbReference type="NCBI Taxonomy" id="104178"/>
    <lineage>
        <taxon>Eukaryota</taxon>
        <taxon>Metazoa</taxon>
        <taxon>Cnidaria</taxon>
        <taxon>Anthozoa</taxon>
        <taxon>Hexacorallia</taxon>
        <taxon>Scleractinia</taxon>
        <taxon>Fungiina</taxon>
        <taxon>Poritidae</taxon>
        <taxon>Porites</taxon>
    </lineage>
</organism>
<protein>
    <submittedName>
        <fullName evidence="1">Uncharacterized protein</fullName>
    </submittedName>
</protein>
<evidence type="ECO:0000313" key="1">
    <source>
        <dbReference type="EMBL" id="CAH3185113.1"/>
    </source>
</evidence>
<accession>A0ABN8S0N9</accession>
<keyword evidence="2" id="KW-1185">Reference proteome</keyword>
<evidence type="ECO:0000313" key="2">
    <source>
        <dbReference type="Proteomes" id="UP001159427"/>
    </source>
</evidence>
<comment type="caution">
    <text evidence="1">The sequence shown here is derived from an EMBL/GenBank/DDBJ whole genome shotgun (WGS) entry which is preliminary data.</text>
</comment>
<reference evidence="1 2" key="1">
    <citation type="submission" date="2022-05" db="EMBL/GenBank/DDBJ databases">
        <authorList>
            <consortium name="Genoscope - CEA"/>
            <person name="William W."/>
        </authorList>
    </citation>
    <scope>NUCLEOTIDE SEQUENCE [LARGE SCALE GENOMIC DNA]</scope>
</reference>
<dbReference type="EMBL" id="CALNXI010002235">
    <property type="protein sequence ID" value="CAH3185113.1"/>
    <property type="molecule type" value="Genomic_DNA"/>
</dbReference>
<name>A0ABN8S0N9_9CNID</name>
<dbReference type="Proteomes" id="UP001159427">
    <property type="component" value="Unassembled WGS sequence"/>
</dbReference>